<name>A0A3G5A2T6_9VIRU</name>
<feature type="domain" description="Minor capsid protein P11 C-terminal conserved region" evidence="1">
    <location>
        <begin position="155"/>
        <end position="238"/>
    </location>
</feature>
<dbReference type="Pfam" id="PF23983">
    <property type="entry name" value="P11_C"/>
    <property type="match status" value="1"/>
</dbReference>
<dbReference type="EMBL" id="MK072183">
    <property type="protein sequence ID" value="AYV79789.1"/>
    <property type="molecule type" value="Genomic_DNA"/>
</dbReference>
<protein>
    <recommendedName>
        <fullName evidence="1">Minor capsid protein P11 C-terminal conserved region domain-containing protein</fullName>
    </recommendedName>
</protein>
<organism evidence="2">
    <name type="scientific">Faunusvirus sp</name>
    <dbReference type="NCBI Taxonomy" id="2487766"/>
    <lineage>
        <taxon>Viruses</taxon>
        <taxon>Varidnaviria</taxon>
        <taxon>Bamfordvirae</taxon>
        <taxon>Nucleocytoviricota</taxon>
        <taxon>Megaviricetes</taxon>
        <taxon>Imitervirales</taxon>
        <taxon>Mimiviridae</taxon>
    </lineage>
</organism>
<gene>
    <name evidence="2" type="ORF">Faunusvirus52_6</name>
</gene>
<evidence type="ECO:0000259" key="1">
    <source>
        <dbReference type="Pfam" id="PF23983"/>
    </source>
</evidence>
<accession>A0A3G5A2T6</accession>
<dbReference type="InterPro" id="IPR055730">
    <property type="entry name" value="P11_C"/>
</dbReference>
<evidence type="ECO:0000313" key="2">
    <source>
        <dbReference type="EMBL" id="AYV79789.1"/>
    </source>
</evidence>
<sequence>MLFSSNTQLIIVVALCGLLYCLMTSDWPVSNDGAINVTPAGKAAQSDNSAIIDQVLNETPDKHINPIVDVSGPVTDNKPNNMAAKVASSMQPAWGDYFNNNLAGGNESGSFVANSDGAQNLANVSQLNAPLIDESVNGQNINDIINEGNKKQLKFNNADLLPKDINNDWFQTDFSNARIKIGQDNLINSDKYVIGVNTVGSSHKNPSYDLRPSPPCPKIAVSPWMNSTIDPDYNIKPLG</sequence>
<reference evidence="2" key="1">
    <citation type="submission" date="2018-10" db="EMBL/GenBank/DDBJ databases">
        <title>Hidden diversity of soil giant viruses.</title>
        <authorList>
            <person name="Schulz F."/>
            <person name="Alteio L."/>
            <person name="Goudeau D."/>
            <person name="Ryan E.M."/>
            <person name="Malmstrom R.R."/>
            <person name="Blanchard J."/>
            <person name="Woyke T."/>
        </authorList>
    </citation>
    <scope>NUCLEOTIDE SEQUENCE</scope>
    <source>
        <strain evidence="2">FNV1</strain>
    </source>
</reference>
<proteinExistence type="predicted"/>